<proteinExistence type="predicted"/>
<keyword evidence="3" id="KW-1185">Reference proteome</keyword>
<evidence type="ECO:0000313" key="3">
    <source>
        <dbReference type="Proteomes" id="UP000887116"/>
    </source>
</evidence>
<dbReference type="Proteomes" id="UP000887116">
    <property type="component" value="Unassembled WGS sequence"/>
</dbReference>
<organism evidence="2 3">
    <name type="scientific">Trichonephila clavata</name>
    <name type="common">Joro spider</name>
    <name type="synonym">Nephila clavata</name>
    <dbReference type="NCBI Taxonomy" id="2740835"/>
    <lineage>
        <taxon>Eukaryota</taxon>
        <taxon>Metazoa</taxon>
        <taxon>Ecdysozoa</taxon>
        <taxon>Arthropoda</taxon>
        <taxon>Chelicerata</taxon>
        <taxon>Arachnida</taxon>
        <taxon>Araneae</taxon>
        <taxon>Araneomorphae</taxon>
        <taxon>Entelegynae</taxon>
        <taxon>Araneoidea</taxon>
        <taxon>Nephilidae</taxon>
        <taxon>Trichonephila</taxon>
    </lineage>
</organism>
<protein>
    <submittedName>
        <fullName evidence="2">Uncharacterized protein</fullName>
    </submittedName>
</protein>
<gene>
    <name evidence="2" type="ORF">TNCT_96841</name>
</gene>
<accession>A0A8X6L2T4</accession>
<evidence type="ECO:0000313" key="2">
    <source>
        <dbReference type="EMBL" id="GFQ95660.1"/>
    </source>
</evidence>
<evidence type="ECO:0000256" key="1">
    <source>
        <dbReference type="SAM" id="MobiDB-lite"/>
    </source>
</evidence>
<dbReference type="AlphaFoldDB" id="A0A8X6L2T4"/>
<name>A0A8X6L2T4_TRICU</name>
<dbReference type="EMBL" id="BMAO01024487">
    <property type="protein sequence ID" value="GFQ95660.1"/>
    <property type="molecule type" value="Genomic_DNA"/>
</dbReference>
<comment type="caution">
    <text evidence="2">The sequence shown here is derived from an EMBL/GenBank/DDBJ whole genome shotgun (WGS) entry which is preliminary data.</text>
</comment>
<feature type="region of interest" description="Disordered" evidence="1">
    <location>
        <begin position="1"/>
        <end position="21"/>
    </location>
</feature>
<reference evidence="2" key="1">
    <citation type="submission" date="2020-07" db="EMBL/GenBank/DDBJ databases">
        <title>Multicomponent nature underlies the extraordinary mechanical properties of spider dragline silk.</title>
        <authorList>
            <person name="Kono N."/>
            <person name="Nakamura H."/>
            <person name="Mori M."/>
            <person name="Yoshida Y."/>
            <person name="Ohtoshi R."/>
            <person name="Malay A.D."/>
            <person name="Moran D.A.P."/>
            <person name="Tomita M."/>
            <person name="Numata K."/>
            <person name="Arakawa K."/>
        </authorList>
    </citation>
    <scope>NUCLEOTIDE SEQUENCE</scope>
</reference>
<sequence length="131" mass="14934">MEISGNQDLPNNLKYNTPQNKSLFESASNSKSELFEGMKTFYKGLIYNIKTDITSEKRGEENKKRKYHLSYLSAKRRKHGSKSSESCSDDAELSINNSSSTLEIEKEDFGSFKHGSDWKQRTKANLQGIIL</sequence>